<dbReference type="RefSeq" id="WP_260728835.1">
    <property type="nucleotide sequence ID" value="NZ_BAAABS010000089.1"/>
</dbReference>
<feature type="domain" description="Lantibiotic dehydratase N-terminal" evidence="1">
    <location>
        <begin position="634"/>
        <end position="711"/>
    </location>
</feature>
<evidence type="ECO:0000259" key="1">
    <source>
        <dbReference type="Pfam" id="PF04738"/>
    </source>
</evidence>
<proteinExistence type="predicted"/>
<dbReference type="Proteomes" id="UP001058271">
    <property type="component" value="Chromosome"/>
</dbReference>
<organism evidence="2 3">
    <name type="scientific">Dactylosporangium roseum</name>
    <dbReference type="NCBI Taxonomy" id="47989"/>
    <lineage>
        <taxon>Bacteria</taxon>
        <taxon>Bacillati</taxon>
        <taxon>Actinomycetota</taxon>
        <taxon>Actinomycetes</taxon>
        <taxon>Micromonosporales</taxon>
        <taxon>Micromonosporaceae</taxon>
        <taxon>Dactylosporangium</taxon>
    </lineage>
</organism>
<evidence type="ECO:0000313" key="3">
    <source>
        <dbReference type="Proteomes" id="UP001058271"/>
    </source>
</evidence>
<name>A0ABY5ZBE4_9ACTN</name>
<gene>
    <name evidence="2" type="ORF">Drose_15015</name>
</gene>
<dbReference type="Pfam" id="PF04738">
    <property type="entry name" value="Lant_dehydr_N"/>
    <property type="match status" value="2"/>
</dbReference>
<accession>A0ABY5ZBE4</accession>
<dbReference type="InterPro" id="IPR006827">
    <property type="entry name" value="Lant_deHydtase_N"/>
</dbReference>
<dbReference type="EMBL" id="CP073721">
    <property type="protein sequence ID" value="UWZ39430.1"/>
    <property type="molecule type" value="Genomic_DNA"/>
</dbReference>
<feature type="domain" description="Lantibiotic dehydratase N-terminal" evidence="1">
    <location>
        <begin position="80"/>
        <end position="381"/>
    </location>
</feature>
<reference evidence="2" key="1">
    <citation type="submission" date="2021-04" db="EMBL/GenBank/DDBJ databases">
        <title>Biosynthetic gene clusters of Dactylosporangioum roseum.</title>
        <authorList>
            <person name="Hartkoorn R.C."/>
            <person name="Beaudoing E."/>
            <person name="Hot D."/>
            <person name="Moureu S."/>
        </authorList>
    </citation>
    <scope>NUCLEOTIDE SEQUENCE</scope>
    <source>
        <strain evidence="2">NRRL B-16295</strain>
    </source>
</reference>
<keyword evidence="3" id="KW-1185">Reference proteome</keyword>
<sequence>MTAIVDGPAGVPLTGPAHLLVLADGWSVWRTAAVRGAGLPFDLVDTLALRHLGGGPAGTAQDRAVRDASIAAVDDALRRDDFLTALTWQNPQLVQNWVAPYRRELDAGRRPALRRRHRRDVLIARYLQRYCAKNETVGFFGGVGWAALTDRSSARWWRGTGTIRRSSVHFEVWAIDAVAEAWRQDPLLLPHLPVRLDPASSLDGGVLRRPRRRPWRLDETTAAILAAVDGHRRVGEIAAVLDRHGAPETVVATLVELHDRAVVRIGFPVPCDERPEAGLCRRIEALPPAAPSARPRADLGALGLARDEARAAATPTELLFALDRVANVLARVTGGRATAPVAAAGGLPTGRTPLYLDCRRDLDVELGPDKLDRLRLPFALLLRSARWLVAEVADQVEQRLRACHAQLRTGRDDVRLSDLQFLAADVLTGSTGRLDDVQADFQARWAAALPPDAAGPVCLSAGRLEPVLRALFPARPLRWAAARHHTADLLLARTRDGAAQWVLGELHLALNTLESRVFLTQADDPDALRRATASDMRRGRVVPVYPNDAREVSPRTYPPLALDPPGLYRYWSYGADAGHASGAHSTPATAVRVVERGGELVGTAPAGWEAPVLEFFGEFLSALAVNLFRLRGPRPHAPRVAIDDLVVCRETWRFDTRELPAPVPGRPGHSAAWRAMRGWAERCGLPRRVFVRTAGEPKPFYVDFDAPLLVDNLARAVRRGSGGPADVEVTEMLPAPEDFWLVDPAGQRYSTELRVVAVDAQEVPVVVRPARPHELPEDDR</sequence>
<protein>
    <submittedName>
        <fullName evidence="2">Lantibiotic dehydratase</fullName>
    </submittedName>
</protein>
<evidence type="ECO:0000313" key="2">
    <source>
        <dbReference type="EMBL" id="UWZ39430.1"/>
    </source>
</evidence>